<evidence type="ECO:0000313" key="3">
    <source>
        <dbReference type="Proteomes" id="UP000030764"/>
    </source>
</evidence>
<evidence type="ECO:0000313" key="1">
    <source>
        <dbReference type="EMBL" id="KFD49366.1"/>
    </source>
</evidence>
<protein>
    <submittedName>
        <fullName evidence="2">Uncharacterized protein</fullName>
    </submittedName>
</protein>
<dbReference type="EMBL" id="KL363272">
    <property type="protein sequence ID" value="KFD49366.1"/>
    <property type="molecule type" value="Genomic_DNA"/>
</dbReference>
<dbReference type="AlphaFoldDB" id="A0A085N521"/>
<name>A0A085N521_9BILA</name>
<organism evidence="2">
    <name type="scientific">Trichuris suis</name>
    <name type="common">pig whipworm</name>
    <dbReference type="NCBI Taxonomy" id="68888"/>
    <lineage>
        <taxon>Eukaryota</taxon>
        <taxon>Metazoa</taxon>
        <taxon>Ecdysozoa</taxon>
        <taxon>Nematoda</taxon>
        <taxon>Enoplea</taxon>
        <taxon>Dorylaimia</taxon>
        <taxon>Trichinellida</taxon>
        <taxon>Trichuridae</taxon>
        <taxon>Trichuris</taxon>
    </lineage>
</organism>
<dbReference type="Proteomes" id="UP000030764">
    <property type="component" value="Unassembled WGS sequence"/>
</dbReference>
<dbReference type="Proteomes" id="UP000030758">
    <property type="component" value="Unassembled WGS sequence"/>
</dbReference>
<sequence>MDALLDRLNTNRWRSMLLMPRREIFSFQAWNALNLWQESIGTAELGKQTSDLKSVLIAVQSPCTTGGWVSSNGLHSLRIREAGCDACQCVRRSLVGLLL</sequence>
<reference evidence="2 3" key="1">
    <citation type="journal article" date="2014" name="Nat. Genet.">
        <title>Genome and transcriptome of the porcine whipworm Trichuris suis.</title>
        <authorList>
            <person name="Jex A.R."/>
            <person name="Nejsum P."/>
            <person name="Schwarz E.M."/>
            <person name="Hu L."/>
            <person name="Young N.D."/>
            <person name="Hall R.S."/>
            <person name="Korhonen P.K."/>
            <person name="Liao S."/>
            <person name="Thamsborg S."/>
            <person name="Xia J."/>
            <person name="Xu P."/>
            <person name="Wang S."/>
            <person name="Scheerlinck J.P."/>
            <person name="Hofmann A."/>
            <person name="Sternberg P.W."/>
            <person name="Wang J."/>
            <person name="Gasser R.B."/>
        </authorList>
    </citation>
    <scope>NUCLEOTIDE SEQUENCE [LARGE SCALE GENOMIC DNA]</scope>
    <source>
        <strain evidence="2">DCEP-RM93F</strain>
        <strain evidence="1">DCEP-RM93M</strain>
    </source>
</reference>
<dbReference type="EMBL" id="KL367554">
    <property type="protein sequence ID" value="KFD64567.1"/>
    <property type="molecule type" value="Genomic_DNA"/>
</dbReference>
<accession>A0A085N521</accession>
<proteinExistence type="predicted"/>
<gene>
    <name evidence="1" type="ORF">M513_09729</name>
    <name evidence="2" type="ORF">M514_09729</name>
</gene>
<keyword evidence="3" id="KW-1185">Reference proteome</keyword>
<evidence type="ECO:0000313" key="2">
    <source>
        <dbReference type="EMBL" id="KFD64567.1"/>
    </source>
</evidence>